<reference evidence="6" key="1">
    <citation type="submission" date="2014-01" db="EMBL/GenBank/DDBJ databases">
        <authorList>
            <person name="Aslett M."/>
        </authorList>
    </citation>
    <scope>NUCLEOTIDE SEQUENCE</scope>
</reference>
<dbReference type="AlphaFoldDB" id="A0A077ZMA4"/>
<accession>A0A077ZMA4</accession>
<gene>
    <name evidence="6" type="ORF">TTRE_0000812001</name>
</gene>
<dbReference type="EMBL" id="HG806724">
    <property type="protein sequence ID" value="CDW59780.1"/>
    <property type="molecule type" value="Genomic_DNA"/>
</dbReference>
<dbReference type="STRING" id="36087.A0A077ZMA4"/>
<evidence type="ECO:0000256" key="2">
    <source>
        <dbReference type="ARBA" id="ARBA00022692"/>
    </source>
</evidence>
<dbReference type="InterPro" id="IPR018499">
    <property type="entry name" value="Tetraspanin/Peripherin"/>
</dbReference>
<comment type="subcellular location">
    <subcellularLocation>
        <location evidence="1">Membrane</location>
        <topology evidence="1">Multi-pass membrane protein</topology>
    </subcellularLocation>
</comment>
<feature type="transmembrane region" description="Helical" evidence="5">
    <location>
        <begin position="122"/>
        <end position="147"/>
    </location>
</feature>
<dbReference type="GO" id="GO:0016020">
    <property type="term" value="C:membrane"/>
    <property type="evidence" value="ECO:0007669"/>
    <property type="project" value="UniProtKB-SubCell"/>
</dbReference>
<evidence type="ECO:0000256" key="5">
    <source>
        <dbReference type="SAM" id="Phobius"/>
    </source>
</evidence>
<dbReference type="PRINTS" id="PR00259">
    <property type="entry name" value="TMFOUR"/>
</dbReference>
<evidence type="ECO:0000256" key="1">
    <source>
        <dbReference type="ARBA" id="ARBA00004141"/>
    </source>
</evidence>
<protein>
    <submittedName>
        <fullName evidence="6">RAM and Tetraspannin domain containing protein</fullName>
    </submittedName>
</protein>
<keyword evidence="4 5" id="KW-0472">Membrane</keyword>
<dbReference type="GO" id="GO:0031533">
    <property type="term" value="C:mRNA capping enzyme complex"/>
    <property type="evidence" value="ECO:0007669"/>
    <property type="project" value="InterPro"/>
</dbReference>
<evidence type="ECO:0000313" key="7">
    <source>
        <dbReference type="Proteomes" id="UP000030665"/>
    </source>
</evidence>
<evidence type="ECO:0000256" key="4">
    <source>
        <dbReference type="ARBA" id="ARBA00023136"/>
    </source>
</evidence>
<feature type="transmembrane region" description="Helical" evidence="5">
    <location>
        <begin position="92"/>
        <end position="115"/>
    </location>
</feature>
<feature type="transmembrane region" description="Helical" evidence="5">
    <location>
        <begin position="59"/>
        <end position="80"/>
    </location>
</feature>
<dbReference type="GO" id="GO:0106005">
    <property type="term" value="P:RNA 5'-cap (guanine-N7)-methylation"/>
    <property type="evidence" value="ECO:0007669"/>
    <property type="project" value="InterPro"/>
</dbReference>
<dbReference type="OrthoDB" id="5845060at2759"/>
<keyword evidence="7" id="KW-1185">Reference proteome</keyword>
<dbReference type="InterPro" id="IPR028271">
    <property type="entry name" value="RAMAC"/>
</dbReference>
<reference evidence="6" key="2">
    <citation type="submission" date="2014-03" db="EMBL/GenBank/DDBJ databases">
        <title>The whipworm genome and dual-species transcriptomics of an intimate host-pathogen interaction.</title>
        <authorList>
            <person name="Foth B.J."/>
            <person name="Tsai I.J."/>
            <person name="Reid A.J."/>
            <person name="Bancroft A.J."/>
            <person name="Nichol S."/>
            <person name="Tracey A."/>
            <person name="Holroyd N."/>
            <person name="Cotton J.A."/>
            <person name="Stanley E.J."/>
            <person name="Zarowiecki M."/>
            <person name="Liu J.Z."/>
            <person name="Huckvale T."/>
            <person name="Cooper P.J."/>
            <person name="Grencis R.K."/>
            <person name="Berriman M."/>
        </authorList>
    </citation>
    <scope>NUCLEOTIDE SEQUENCE [LARGE SCALE GENOMIC DNA]</scope>
</reference>
<dbReference type="Pfam" id="PF15320">
    <property type="entry name" value="RAM"/>
    <property type="match status" value="1"/>
</dbReference>
<dbReference type="GO" id="GO:0003723">
    <property type="term" value="F:RNA binding"/>
    <property type="evidence" value="ECO:0007669"/>
    <property type="project" value="InterPro"/>
</dbReference>
<dbReference type="Pfam" id="PF00335">
    <property type="entry name" value="Tetraspanin"/>
    <property type="match status" value="1"/>
</dbReference>
<keyword evidence="2 5" id="KW-0812">Transmembrane</keyword>
<organism evidence="6 7">
    <name type="scientific">Trichuris trichiura</name>
    <name type="common">Whipworm</name>
    <name type="synonym">Trichocephalus trichiurus</name>
    <dbReference type="NCBI Taxonomy" id="36087"/>
    <lineage>
        <taxon>Eukaryota</taxon>
        <taxon>Metazoa</taxon>
        <taxon>Ecdysozoa</taxon>
        <taxon>Nematoda</taxon>
        <taxon>Enoplea</taxon>
        <taxon>Dorylaimia</taxon>
        <taxon>Trichinellida</taxon>
        <taxon>Trichuridae</taxon>
        <taxon>Trichuris</taxon>
    </lineage>
</organism>
<evidence type="ECO:0000256" key="3">
    <source>
        <dbReference type="ARBA" id="ARBA00022989"/>
    </source>
</evidence>
<name>A0A077ZMA4_TRITR</name>
<dbReference type="Proteomes" id="UP000030665">
    <property type="component" value="Unassembled WGS sequence"/>
</dbReference>
<evidence type="ECO:0000313" key="6">
    <source>
        <dbReference type="EMBL" id="CDW59780.1"/>
    </source>
</evidence>
<sequence length="249" mass="27804">MTEASREDSAIAASYEELFKHRYTDEDADYATAGFTPPPVVYPWGSESRRRYRSPRGNALIALNSFYLVVGCILITLGTYVNAASIVPSLSIGGGIITVGVFLLLVAILGLYGAVKQHQVSLFFYMLLLFLIFIIQFFIAVACLAVNEEQVRNAVRMGWMNSSNDTLCYAQKKFECCRFDLEGPVVSCDSWNCTNLPPCWPAMRKAVESSMQSSGGVGLLFSFTEICGIWFALRYRNMANPTRNPHNYF</sequence>
<keyword evidence="3 5" id="KW-1133">Transmembrane helix</keyword>
<feature type="transmembrane region" description="Helical" evidence="5">
    <location>
        <begin position="213"/>
        <end position="233"/>
    </location>
</feature>
<proteinExistence type="predicted"/>